<sequence>MNKSISKSLAYDVIPSEICKMNQNVQNEAKASDEKGQKHRSRGLTRDTRATVMQVLDARTLNILKKLQNRGIYSKLYGTISTGKEANVYKATSTLKDILNYGKYLEDRNHLTYNEYELLEKLKEFNLTHVDRAIKVFKTSVLSFKDRSKYIEGEFRFRRGYSKSKNPRKMVTQWCEKEFRNLRRILVSGIRCPIPIEVRKHILVMSLIGDITQTKDIVDESEFANGNYIFTFAEIVAPRLKDALLDIGEREWIRLYVEMIGIMFIMFTECHLIHGDMSEYNILYYKGHLYVIDVSQSMEHDHPLGLEFLKRDCINATEFFSKVFQSKKFTDTCTYSESNIKKEGNNIALEPYQCLFLTNFSATSLLLTPLELYNIILSGKIQDLAIISEIPEDTKDIDKIILDILEVKDNQFIWPYNDLMERQLSLYTSFQPYQENSILDKANNVQKTYLLFLRYLVTRCFNQRNSIETNLSNLHLENQETEYEKSVFLETWIPYNLSQINDRKTLEKELDRKERGEDLLYGHLLPNPKDSTSQSSEYSECFSNSDESDTSEISSLSNLSKLSERFLDSDSSEDGSSSNLQGDQKHQAKFDGCIPTGMSRKEWKQRVKEENRLKRMNKVPKHIKQKKKKQRKKTQQKKN</sequence>
<feature type="compositionally biased region" description="Basic residues" evidence="12">
    <location>
        <begin position="614"/>
        <end position="639"/>
    </location>
</feature>
<dbReference type="Gene3D" id="3.30.200.20">
    <property type="entry name" value="Phosphorylase Kinase, domain 1"/>
    <property type="match status" value="1"/>
</dbReference>
<evidence type="ECO:0000256" key="4">
    <source>
        <dbReference type="ARBA" id="ARBA00022679"/>
    </source>
</evidence>
<dbReference type="Gene3D" id="1.10.510.10">
    <property type="entry name" value="Transferase(Phosphotransferase) domain 1"/>
    <property type="match status" value="1"/>
</dbReference>
<keyword evidence="7" id="KW-0418">Kinase</keyword>
<dbReference type="GO" id="GO:0046872">
    <property type="term" value="F:metal ion binding"/>
    <property type="evidence" value="ECO:0007669"/>
    <property type="project" value="UniProtKB-KW"/>
</dbReference>
<dbReference type="Pfam" id="PF01163">
    <property type="entry name" value="RIO1"/>
    <property type="match status" value="2"/>
</dbReference>
<evidence type="ECO:0000313" key="15">
    <source>
        <dbReference type="Proteomes" id="UP000001460"/>
    </source>
</evidence>
<evidence type="ECO:0000256" key="7">
    <source>
        <dbReference type="ARBA" id="ARBA00022777"/>
    </source>
</evidence>
<evidence type="ECO:0000256" key="8">
    <source>
        <dbReference type="ARBA" id="ARBA00022840"/>
    </source>
</evidence>
<dbReference type="AlphaFoldDB" id="B6A9M2"/>
<reference evidence="14" key="1">
    <citation type="submission" date="2008-06" db="EMBL/GenBank/DDBJ databases">
        <authorList>
            <person name="Lorenzi H."/>
            <person name="Inman J."/>
            <person name="Miller J."/>
            <person name="Schobel S."/>
            <person name="Amedeo P."/>
            <person name="Caler E.V."/>
            <person name="da Silva J."/>
        </authorList>
    </citation>
    <scope>NUCLEOTIDE SEQUENCE [LARGE SCALE GENOMIC DNA]</scope>
    <source>
        <strain evidence="14">RN66</strain>
    </source>
</reference>
<keyword evidence="3" id="KW-0723">Serine/threonine-protein kinase</keyword>
<evidence type="ECO:0000256" key="3">
    <source>
        <dbReference type="ARBA" id="ARBA00022527"/>
    </source>
</evidence>
<feature type="compositionally biased region" description="Polar residues" evidence="12">
    <location>
        <begin position="529"/>
        <end position="561"/>
    </location>
</feature>
<comment type="similarity">
    <text evidence="1">Belongs to the protein kinase superfamily. RIO-type Ser/Thr kinase family.</text>
</comment>
<evidence type="ECO:0000256" key="9">
    <source>
        <dbReference type="ARBA" id="ARBA00022842"/>
    </source>
</evidence>
<keyword evidence="6" id="KW-0547">Nucleotide-binding</keyword>
<evidence type="ECO:0000256" key="5">
    <source>
        <dbReference type="ARBA" id="ARBA00022723"/>
    </source>
</evidence>
<evidence type="ECO:0000259" key="13">
    <source>
        <dbReference type="SMART" id="SM00090"/>
    </source>
</evidence>
<comment type="catalytic activity">
    <reaction evidence="11">
        <text>L-seryl-[protein] + ATP = O-phospho-L-seryl-[protein] + ADP + H(+)</text>
        <dbReference type="Rhea" id="RHEA:17989"/>
        <dbReference type="Rhea" id="RHEA-COMP:9863"/>
        <dbReference type="Rhea" id="RHEA-COMP:11604"/>
        <dbReference type="ChEBI" id="CHEBI:15378"/>
        <dbReference type="ChEBI" id="CHEBI:29999"/>
        <dbReference type="ChEBI" id="CHEBI:30616"/>
        <dbReference type="ChEBI" id="CHEBI:83421"/>
        <dbReference type="ChEBI" id="CHEBI:456216"/>
        <dbReference type="EC" id="2.7.11.1"/>
    </reaction>
</comment>
<keyword evidence="5" id="KW-0479">Metal-binding</keyword>
<evidence type="ECO:0000256" key="1">
    <source>
        <dbReference type="ARBA" id="ARBA00009196"/>
    </source>
</evidence>
<dbReference type="GO" id="GO:0106310">
    <property type="term" value="F:protein serine kinase activity"/>
    <property type="evidence" value="ECO:0007669"/>
    <property type="project" value="RHEA"/>
</dbReference>
<feature type="compositionally biased region" description="Basic and acidic residues" evidence="12">
    <location>
        <begin position="599"/>
        <end position="613"/>
    </location>
</feature>
<evidence type="ECO:0000256" key="6">
    <source>
        <dbReference type="ARBA" id="ARBA00022741"/>
    </source>
</evidence>
<keyword evidence="4 14" id="KW-0808">Transferase</keyword>
<dbReference type="OMA" id="GEREWIR"/>
<evidence type="ECO:0000256" key="2">
    <source>
        <dbReference type="ARBA" id="ARBA00012513"/>
    </source>
</evidence>
<keyword evidence="15" id="KW-1185">Reference proteome</keyword>
<dbReference type="GeneID" id="6994380"/>
<name>B6A9M2_CRYMR</name>
<dbReference type="OrthoDB" id="205248at2759"/>
<comment type="catalytic activity">
    <reaction evidence="10">
        <text>L-threonyl-[protein] + ATP = O-phospho-L-threonyl-[protein] + ADP + H(+)</text>
        <dbReference type="Rhea" id="RHEA:46608"/>
        <dbReference type="Rhea" id="RHEA-COMP:11060"/>
        <dbReference type="Rhea" id="RHEA-COMP:11605"/>
        <dbReference type="ChEBI" id="CHEBI:15378"/>
        <dbReference type="ChEBI" id="CHEBI:30013"/>
        <dbReference type="ChEBI" id="CHEBI:30616"/>
        <dbReference type="ChEBI" id="CHEBI:61977"/>
        <dbReference type="ChEBI" id="CHEBI:456216"/>
        <dbReference type="EC" id="2.7.11.1"/>
    </reaction>
</comment>
<feature type="region of interest" description="Disordered" evidence="12">
    <location>
        <begin position="519"/>
        <end position="639"/>
    </location>
</feature>
<feature type="region of interest" description="Disordered" evidence="12">
    <location>
        <begin position="26"/>
        <end position="46"/>
    </location>
</feature>
<proteinExistence type="inferred from homology"/>
<dbReference type="PANTHER" id="PTHR45723">
    <property type="entry name" value="SERINE/THREONINE-PROTEIN KINASE RIO1"/>
    <property type="match status" value="1"/>
</dbReference>
<keyword evidence="8" id="KW-0067">ATP-binding</keyword>
<dbReference type="VEuPathDB" id="CryptoDB:CMU_039820"/>
<dbReference type="EC" id="2.7.11.1" evidence="2"/>
<dbReference type="eggNOG" id="KOG2270">
    <property type="taxonomic scope" value="Eukaryota"/>
</dbReference>
<evidence type="ECO:0000313" key="14">
    <source>
        <dbReference type="EMBL" id="EEA04913.1"/>
    </source>
</evidence>
<dbReference type="RefSeq" id="XP_002139262.1">
    <property type="nucleotide sequence ID" value="XM_002139226.1"/>
</dbReference>
<dbReference type="EMBL" id="DS989726">
    <property type="protein sequence ID" value="EEA04913.1"/>
    <property type="molecule type" value="Genomic_DNA"/>
</dbReference>
<dbReference type="STRING" id="441375.B6A9M2"/>
<feature type="domain" description="RIO kinase" evidence="13">
    <location>
        <begin position="45"/>
        <end position="331"/>
    </location>
</feature>
<evidence type="ECO:0000256" key="12">
    <source>
        <dbReference type="SAM" id="MobiDB-lite"/>
    </source>
</evidence>
<dbReference type="GO" id="GO:0004674">
    <property type="term" value="F:protein serine/threonine kinase activity"/>
    <property type="evidence" value="ECO:0007669"/>
    <property type="project" value="UniProtKB-KW"/>
</dbReference>
<accession>B6A9M2</accession>
<dbReference type="InterPro" id="IPR000687">
    <property type="entry name" value="RIO_kinase"/>
</dbReference>
<dbReference type="SMART" id="SM00090">
    <property type="entry name" value="RIO"/>
    <property type="match status" value="1"/>
</dbReference>
<dbReference type="SUPFAM" id="SSF56112">
    <property type="entry name" value="Protein kinase-like (PK-like)"/>
    <property type="match status" value="1"/>
</dbReference>
<dbReference type="InterPro" id="IPR051272">
    <property type="entry name" value="RIO-type_Ser/Thr_kinase"/>
</dbReference>
<dbReference type="InterPro" id="IPR011009">
    <property type="entry name" value="Kinase-like_dom_sf"/>
</dbReference>
<dbReference type="InterPro" id="IPR018934">
    <property type="entry name" value="RIO_dom"/>
</dbReference>
<gene>
    <name evidence="14" type="ORF">CMU_039820</name>
</gene>
<evidence type="ECO:0000256" key="11">
    <source>
        <dbReference type="ARBA" id="ARBA00048679"/>
    </source>
</evidence>
<organism evidence="14 15">
    <name type="scientific">Cryptosporidium muris (strain RN66)</name>
    <dbReference type="NCBI Taxonomy" id="441375"/>
    <lineage>
        <taxon>Eukaryota</taxon>
        <taxon>Sar</taxon>
        <taxon>Alveolata</taxon>
        <taxon>Apicomplexa</taxon>
        <taxon>Conoidasida</taxon>
        <taxon>Coccidia</taxon>
        <taxon>Eucoccidiorida</taxon>
        <taxon>Eimeriorina</taxon>
        <taxon>Cryptosporidiidae</taxon>
        <taxon>Cryptosporidium</taxon>
    </lineage>
</organism>
<keyword evidence="9" id="KW-0460">Magnesium</keyword>
<protein>
    <recommendedName>
        <fullName evidence="2">non-specific serine/threonine protein kinase</fullName>
        <ecNumber evidence="2">2.7.11.1</ecNumber>
    </recommendedName>
</protein>
<evidence type="ECO:0000256" key="10">
    <source>
        <dbReference type="ARBA" id="ARBA00047899"/>
    </source>
</evidence>
<dbReference type="GO" id="GO:0005524">
    <property type="term" value="F:ATP binding"/>
    <property type="evidence" value="ECO:0007669"/>
    <property type="project" value="UniProtKB-KW"/>
</dbReference>
<dbReference type="Proteomes" id="UP000001460">
    <property type="component" value="Unassembled WGS sequence"/>
</dbReference>